<name>A0A6P2BV54_9ACTN</name>
<reference evidence="1 2" key="1">
    <citation type="submission" date="2018-11" db="EMBL/GenBank/DDBJ databases">
        <title>Trebonia kvetii gen.nov., sp.nov., a novel acidophilic actinobacterium, and proposal of the new actinobacterial family Treboniaceae fam. nov.</title>
        <authorList>
            <person name="Rapoport D."/>
            <person name="Sagova-Mareckova M."/>
            <person name="Sedlacek I."/>
            <person name="Provaznik J."/>
            <person name="Kralova S."/>
            <person name="Pavlinic D."/>
            <person name="Benes V."/>
            <person name="Kopecky J."/>
        </authorList>
    </citation>
    <scope>NUCLEOTIDE SEQUENCE [LARGE SCALE GENOMIC DNA]</scope>
    <source>
        <strain evidence="1 2">15Tr583</strain>
    </source>
</reference>
<accession>A0A6P2BV54</accession>
<gene>
    <name evidence="1" type="ORF">EAS64_20035</name>
</gene>
<dbReference type="AlphaFoldDB" id="A0A6P2BV54"/>
<evidence type="ECO:0000313" key="1">
    <source>
        <dbReference type="EMBL" id="TVZ02788.1"/>
    </source>
</evidence>
<dbReference type="RefSeq" id="WP_145854945.1">
    <property type="nucleotide sequence ID" value="NZ_RPFW01000004.1"/>
</dbReference>
<comment type="caution">
    <text evidence="1">The sequence shown here is derived from an EMBL/GenBank/DDBJ whole genome shotgun (WGS) entry which is preliminary data.</text>
</comment>
<organism evidence="1 2">
    <name type="scientific">Trebonia kvetii</name>
    <dbReference type="NCBI Taxonomy" id="2480626"/>
    <lineage>
        <taxon>Bacteria</taxon>
        <taxon>Bacillati</taxon>
        <taxon>Actinomycetota</taxon>
        <taxon>Actinomycetes</taxon>
        <taxon>Streptosporangiales</taxon>
        <taxon>Treboniaceae</taxon>
        <taxon>Trebonia</taxon>
    </lineage>
</organism>
<sequence>MDVEHGELGGRAALVIAPASARVAYYLWRYAPLAVNRMNARQLARSRAGLPAHQAARLT</sequence>
<protein>
    <submittedName>
        <fullName evidence="1">Uncharacterized protein</fullName>
    </submittedName>
</protein>
<dbReference type="Proteomes" id="UP000460272">
    <property type="component" value="Unassembled WGS sequence"/>
</dbReference>
<dbReference type="EMBL" id="RPFW01000004">
    <property type="protein sequence ID" value="TVZ02788.1"/>
    <property type="molecule type" value="Genomic_DNA"/>
</dbReference>
<proteinExistence type="predicted"/>
<keyword evidence="2" id="KW-1185">Reference proteome</keyword>
<evidence type="ECO:0000313" key="2">
    <source>
        <dbReference type="Proteomes" id="UP000460272"/>
    </source>
</evidence>